<comment type="caution">
    <text evidence="1">The sequence shown here is derived from an EMBL/GenBank/DDBJ whole genome shotgun (WGS) entry which is preliminary data.</text>
</comment>
<accession>A0A368GB32</accession>
<dbReference type="EMBL" id="JOJR01000228">
    <property type="protein sequence ID" value="RCN41623.1"/>
    <property type="molecule type" value="Genomic_DNA"/>
</dbReference>
<dbReference type="AlphaFoldDB" id="A0A368GB32"/>
<reference evidence="1 2" key="1">
    <citation type="submission" date="2014-10" db="EMBL/GenBank/DDBJ databases">
        <title>Draft genome of the hookworm Ancylostoma caninum.</title>
        <authorList>
            <person name="Mitreva M."/>
        </authorList>
    </citation>
    <scope>NUCLEOTIDE SEQUENCE [LARGE SCALE GENOMIC DNA]</scope>
    <source>
        <strain evidence="1 2">Baltimore</strain>
    </source>
</reference>
<sequence>MDCLIVTRSGFVLASSTNRYPGPLARFDPQLFASLEENNLVTITTWVDAQAECMASRAAPWASPAPGRVNPIQSLVNTVATLLGKTFWIDLYYLMTSFVAGQPSMSGGICRFQRIKPVERRHISAEKEAYDRVMAMYPECEFDNPRLDYFVRYARVYPVPGTTLTLIRADRACPGYRSKKKYHVQPQILEGCEKVTYFDKRPPTRYNTSVDPNEEPTPECLVSDSTSAIDLTIIQLLLYILVLNFTT</sequence>
<evidence type="ECO:0000313" key="2">
    <source>
        <dbReference type="Proteomes" id="UP000252519"/>
    </source>
</evidence>
<proteinExistence type="predicted"/>
<protein>
    <submittedName>
        <fullName evidence="1">Uncharacterized protein</fullName>
    </submittedName>
</protein>
<keyword evidence="2" id="KW-1185">Reference proteome</keyword>
<dbReference type="OrthoDB" id="10054666at2759"/>
<name>A0A368GB32_ANCCA</name>
<evidence type="ECO:0000313" key="1">
    <source>
        <dbReference type="EMBL" id="RCN41623.1"/>
    </source>
</evidence>
<dbReference type="STRING" id="29170.A0A368GB32"/>
<dbReference type="Proteomes" id="UP000252519">
    <property type="component" value="Unassembled WGS sequence"/>
</dbReference>
<gene>
    <name evidence="1" type="ORF">ANCCAN_12413</name>
</gene>
<organism evidence="1 2">
    <name type="scientific">Ancylostoma caninum</name>
    <name type="common">Dog hookworm</name>
    <dbReference type="NCBI Taxonomy" id="29170"/>
    <lineage>
        <taxon>Eukaryota</taxon>
        <taxon>Metazoa</taxon>
        <taxon>Ecdysozoa</taxon>
        <taxon>Nematoda</taxon>
        <taxon>Chromadorea</taxon>
        <taxon>Rhabditida</taxon>
        <taxon>Rhabditina</taxon>
        <taxon>Rhabditomorpha</taxon>
        <taxon>Strongyloidea</taxon>
        <taxon>Ancylostomatidae</taxon>
        <taxon>Ancylostomatinae</taxon>
        <taxon>Ancylostoma</taxon>
    </lineage>
</organism>